<dbReference type="EMBL" id="JADYXP020000014">
    <property type="protein sequence ID" value="KAL0110055.1"/>
    <property type="molecule type" value="Genomic_DNA"/>
</dbReference>
<name>A0AAW2F777_9HYME</name>
<feature type="region of interest" description="Disordered" evidence="1">
    <location>
        <begin position="157"/>
        <end position="192"/>
    </location>
</feature>
<organism evidence="2 3">
    <name type="scientific">Cardiocondyla obscurior</name>
    <dbReference type="NCBI Taxonomy" id="286306"/>
    <lineage>
        <taxon>Eukaryota</taxon>
        <taxon>Metazoa</taxon>
        <taxon>Ecdysozoa</taxon>
        <taxon>Arthropoda</taxon>
        <taxon>Hexapoda</taxon>
        <taxon>Insecta</taxon>
        <taxon>Pterygota</taxon>
        <taxon>Neoptera</taxon>
        <taxon>Endopterygota</taxon>
        <taxon>Hymenoptera</taxon>
        <taxon>Apocrita</taxon>
        <taxon>Aculeata</taxon>
        <taxon>Formicoidea</taxon>
        <taxon>Formicidae</taxon>
        <taxon>Myrmicinae</taxon>
        <taxon>Cardiocondyla</taxon>
    </lineage>
</organism>
<feature type="region of interest" description="Disordered" evidence="1">
    <location>
        <begin position="1"/>
        <end position="23"/>
    </location>
</feature>
<proteinExistence type="predicted"/>
<dbReference type="Proteomes" id="UP001430953">
    <property type="component" value="Unassembled WGS sequence"/>
</dbReference>
<feature type="compositionally biased region" description="Basic residues" evidence="1">
    <location>
        <begin position="178"/>
        <end position="192"/>
    </location>
</feature>
<evidence type="ECO:0000256" key="1">
    <source>
        <dbReference type="SAM" id="MobiDB-lite"/>
    </source>
</evidence>
<sequence>MRVDLVSRSREREGKTERSGKGIPVRFDKNIKDQRDPPWSNLVEVRRLGISERVFRRIFDNATTYLARMTLSNNHSELASQTRRNWNERMILLRRADHPKHLHFFLNISIRETVSIREKYCLRSPAHLGEVVLVKLSSRAELREIIRRRSLRRPHVHPTCVSASRTTRPCPPQWSRGIIKKKKTKKKGGKKK</sequence>
<evidence type="ECO:0000313" key="2">
    <source>
        <dbReference type="EMBL" id="KAL0110055.1"/>
    </source>
</evidence>
<evidence type="ECO:0000313" key="3">
    <source>
        <dbReference type="Proteomes" id="UP001430953"/>
    </source>
</evidence>
<accession>A0AAW2F777</accession>
<evidence type="ECO:0008006" key="4">
    <source>
        <dbReference type="Google" id="ProtNLM"/>
    </source>
</evidence>
<gene>
    <name evidence="2" type="ORF">PUN28_013588</name>
</gene>
<comment type="caution">
    <text evidence="2">The sequence shown here is derived from an EMBL/GenBank/DDBJ whole genome shotgun (WGS) entry which is preliminary data.</text>
</comment>
<reference evidence="2 3" key="1">
    <citation type="submission" date="2023-03" db="EMBL/GenBank/DDBJ databases">
        <title>High recombination rates correlate with genetic variation in Cardiocondyla obscurior ants.</title>
        <authorList>
            <person name="Errbii M."/>
        </authorList>
    </citation>
    <scope>NUCLEOTIDE SEQUENCE [LARGE SCALE GENOMIC DNA]</scope>
    <source>
        <strain evidence="2">Alpha-2009</strain>
        <tissue evidence="2">Whole body</tissue>
    </source>
</reference>
<keyword evidence="3" id="KW-1185">Reference proteome</keyword>
<dbReference type="AlphaFoldDB" id="A0AAW2F777"/>
<protein>
    <recommendedName>
        <fullName evidence="4">Ribosomal protein S10</fullName>
    </recommendedName>
</protein>